<dbReference type="FunFam" id="3.40.850.10:FF:000012">
    <property type="entry name" value="Kinesin-like protein"/>
    <property type="match status" value="1"/>
</dbReference>
<keyword evidence="15" id="KW-1185">Reference proteome</keyword>
<dbReference type="HOGENOM" id="CLU_001485_2_0_1"/>
<dbReference type="SUPFAM" id="SSF52540">
    <property type="entry name" value="P-loop containing nucleoside triphosphate hydrolases"/>
    <property type="match status" value="1"/>
</dbReference>
<dbReference type="InterPro" id="IPR027640">
    <property type="entry name" value="Kinesin-like_fam"/>
</dbReference>
<dbReference type="GO" id="GO:0009507">
    <property type="term" value="C:chloroplast"/>
    <property type="evidence" value="ECO:0007669"/>
    <property type="project" value="UniProtKB-SubCell"/>
</dbReference>
<keyword evidence="3" id="KW-0963">Cytoplasm</keyword>
<dbReference type="GO" id="GO:0005524">
    <property type="term" value="F:ATP binding"/>
    <property type="evidence" value="ECO:0007669"/>
    <property type="project" value="UniProtKB-UniRule"/>
</dbReference>
<keyword evidence="6 10" id="KW-0067">ATP-binding</keyword>
<dbReference type="OMA" id="YIENHEF"/>
<dbReference type="GO" id="GO:0005874">
    <property type="term" value="C:microtubule"/>
    <property type="evidence" value="ECO:0007669"/>
    <property type="project" value="UniProtKB-KW"/>
</dbReference>
<dbReference type="eggNOG" id="KOG0246">
    <property type="taxonomic scope" value="Eukaryota"/>
</dbReference>
<reference evidence="15" key="2">
    <citation type="submission" date="2012-11" db="EMBL/GenBank/DDBJ databases">
        <authorList>
            <person name="Kuo A."/>
            <person name="Curtis B.A."/>
            <person name="Tanifuji G."/>
            <person name="Burki F."/>
            <person name="Gruber A."/>
            <person name="Irimia M."/>
            <person name="Maruyama S."/>
            <person name="Arias M.C."/>
            <person name="Ball S.G."/>
            <person name="Gile G.H."/>
            <person name="Hirakawa Y."/>
            <person name="Hopkins J.F."/>
            <person name="Rensing S.A."/>
            <person name="Schmutz J."/>
            <person name="Symeonidi A."/>
            <person name="Elias M."/>
            <person name="Eveleigh R.J."/>
            <person name="Herman E.K."/>
            <person name="Klute M.J."/>
            <person name="Nakayama T."/>
            <person name="Obornik M."/>
            <person name="Reyes-Prieto A."/>
            <person name="Armbrust E.V."/>
            <person name="Aves S.J."/>
            <person name="Beiko R.G."/>
            <person name="Coutinho P."/>
            <person name="Dacks J.B."/>
            <person name="Durnford D.G."/>
            <person name="Fast N.M."/>
            <person name="Green B.R."/>
            <person name="Grisdale C."/>
            <person name="Hempe F."/>
            <person name="Henrissat B."/>
            <person name="Hoppner M.P."/>
            <person name="Ishida K.-I."/>
            <person name="Kim E."/>
            <person name="Koreny L."/>
            <person name="Kroth P.G."/>
            <person name="Liu Y."/>
            <person name="Malik S.-B."/>
            <person name="Maier U.G."/>
            <person name="McRose D."/>
            <person name="Mock T."/>
            <person name="Neilson J.A."/>
            <person name="Onodera N.T."/>
            <person name="Poole A.M."/>
            <person name="Pritham E.J."/>
            <person name="Richards T.A."/>
            <person name="Rocap G."/>
            <person name="Roy S.W."/>
            <person name="Sarai C."/>
            <person name="Schaack S."/>
            <person name="Shirato S."/>
            <person name="Slamovits C.H."/>
            <person name="Spencer D.F."/>
            <person name="Suzuki S."/>
            <person name="Worden A.Z."/>
            <person name="Zauner S."/>
            <person name="Barry K."/>
            <person name="Bell C."/>
            <person name="Bharti A.K."/>
            <person name="Crow J.A."/>
            <person name="Grimwood J."/>
            <person name="Kramer R."/>
            <person name="Lindquist E."/>
            <person name="Lucas S."/>
            <person name="Salamov A."/>
            <person name="McFadden G.I."/>
            <person name="Lane C.E."/>
            <person name="Keeling P.J."/>
            <person name="Gray M.W."/>
            <person name="Grigoriev I.V."/>
            <person name="Archibald J.M."/>
        </authorList>
    </citation>
    <scope>NUCLEOTIDE SEQUENCE</scope>
    <source>
        <strain evidence="15">CCMP2712</strain>
    </source>
</reference>
<sequence>MDQKVCVRKRPLFKKESEKGDVDVIRDDNNQSLTVLEPKTKVDLTKFTEEHNFFFDEVLSDNTANKEVYKRCGSPLVRYVFEKQGKASCFAYGQTGSGKTHTMMGNPEQPGLYFLAADEIFTLKKEKGYSDLTVWVSFFEIYGGKLYDLLNDRRKLVARADAKQVVNIVGLQETEVKSVAHLMDALNVGHEARSTAATGANLDSSRSHAVLQVGMYSKRSLHDLFKNLTQIQFKRMNKSVGKLSFIDLAGSERASDVNDNDRQTRIEGAEINKSLLALKECIRALDQGSKHVPFRGSTLTSVLKDSFIGNCRTVMIANVSPGTSACEHTMNTLRYANRVKQLKSADRGKDAYALKVSYFPRACGPSLLSWFAGCIHASSGCSPTRRRS</sequence>
<evidence type="ECO:0000256" key="1">
    <source>
        <dbReference type="ARBA" id="ARBA00004229"/>
    </source>
</evidence>
<feature type="binding site" evidence="10">
    <location>
        <begin position="93"/>
        <end position="100"/>
    </location>
    <ligand>
        <name>ATP</name>
        <dbReference type="ChEBI" id="CHEBI:30616"/>
    </ligand>
</feature>
<dbReference type="OrthoDB" id="3176171at2759"/>
<dbReference type="Gene3D" id="3.40.850.10">
    <property type="entry name" value="Kinesin motor domain"/>
    <property type="match status" value="1"/>
</dbReference>
<proteinExistence type="inferred from homology"/>
<evidence type="ECO:0000256" key="6">
    <source>
        <dbReference type="ARBA" id="ARBA00022840"/>
    </source>
</evidence>
<dbReference type="InterPro" id="IPR019821">
    <property type="entry name" value="Kinesin_motor_CS"/>
</dbReference>
<organism evidence="13">
    <name type="scientific">Guillardia theta (strain CCMP2712)</name>
    <name type="common">Cryptophyte</name>
    <dbReference type="NCBI Taxonomy" id="905079"/>
    <lineage>
        <taxon>Eukaryota</taxon>
        <taxon>Cryptophyceae</taxon>
        <taxon>Pyrenomonadales</taxon>
        <taxon>Geminigeraceae</taxon>
        <taxon>Guillardia</taxon>
    </lineage>
</organism>
<evidence type="ECO:0000256" key="10">
    <source>
        <dbReference type="PROSITE-ProRule" id="PRU00283"/>
    </source>
</evidence>
<keyword evidence="7 10" id="KW-0505">Motor protein</keyword>
<dbReference type="PANTHER" id="PTHR47971">
    <property type="entry name" value="KINESIN-RELATED PROTEIN 6"/>
    <property type="match status" value="1"/>
</dbReference>
<protein>
    <recommendedName>
        <fullName evidence="11">Kinesin-like protein</fullName>
    </recommendedName>
</protein>
<evidence type="ECO:0000256" key="2">
    <source>
        <dbReference type="ARBA" id="ARBA00004245"/>
    </source>
</evidence>
<evidence type="ECO:0000256" key="11">
    <source>
        <dbReference type="RuleBase" id="RU000394"/>
    </source>
</evidence>
<dbReference type="InterPro" id="IPR001752">
    <property type="entry name" value="Kinesin_motor_dom"/>
</dbReference>
<dbReference type="KEGG" id="gtt:GUITHDRAFT_69382"/>
<dbReference type="SMART" id="SM00129">
    <property type="entry name" value="KISc"/>
    <property type="match status" value="1"/>
</dbReference>
<dbReference type="PANTHER" id="PTHR47971:SF8">
    <property type="entry name" value="KINESIN-LIKE PROTEIN"/>
    <property type="match status" value="1"/>
</dbReference>
<dbReference type="STRING" id="905079.L1JGD3"/>
<evidence type="ECO:0000313" key="14">
    <source>
        <dbReference type="EnsemblProtists" id="EKX47556"/>
    </source>
</evidence>
<keyword evidence="8" id="KW-0206">Cytoskeleton</keyword>
<dbReference type="GeneID" id="17304245"/>
<keyword evidence="5 10" id="KW-0547">Nucleotide-binding</keyword>
<evidence type="ECO:0000256" key="5">
    <source>
        <dbReference type="ARBA" id="ARBA00022741"/>
    </source>
</evidence>
<keyword evidence="4 11" id="KW-0493">Microtubule</keyword>
<evidence type="ECO:0000256" key="9">
    <source>
        <dbReference type="ARBA" id="ARBA00061030"/>
    </source>
</evidence>
<dbReference type="PROSITE" id="PS50067">
    <property type="entry name" value="KINESIN_MOTOR_2"/>
    <property type="match status" value="1"/>
</dbReference>
<dbReference type="GO" id="GO:0007019">
    <property type="term" value="P:microtubule depolymerization"/>
    <property type="evidence" value="ECO:0007669"/>
    <property type="project" value="TreeGrafter"/>
</dbReference>
<dbReference type="InterPro" id="IPR036961">
    <property type="entry name" value="Kinesin_motor_dom_sf"/>
</dbReference>
<dbReference type="GO" id="GO:0007018">
    <property type="term" value="P:microtubule-based movement"/>
    <property type="evidence" value="ECO:0007669"/>
    <property type="project" value="InterPro"/>
</dbReference>
<name>L1JGD3_GUITC</name>
<dbReference type="GO" id="GO:0008017">
    <property type="term" value="F:microtubule binding"/>
    <property type="evidence" value="ECO:0007669"/>
    <property type="project" value="InterPro"/>
</dbReference>
<reference evidence="13 15" key="1">
    <citation type="journal article" date="2012" name="Nature">
        <title>Algal genomes reveal evolutionary mosaicism and the fate of nucleomorphs.</title>
        <authorList>
            <consortium name="DOE Joint Genome Institute"/>
            <person name="Curtis B.A."/>
            <person name="Tanifuji G."/>
            <person name="Burki F."/>
            <person name="Gruber A."/>
            <person name="Irimia M."/>
            <person name="Maruyama S."/>
            <person name="Arias M.C."/>
            <person name="Ball S.G."/>
            <person name="Gile G.H."/>
            <person name="Hirakawa Y."/>
            <person name="Hopkins J.F."/>
            <person name="Kuo A."/>
            <person name="Rensing S.A."/>
            <person name="Schmutz J."/>
            <person name="Symeonidi A."/>
            <person name="Elias M."/>
            <person name="Eveleigh R.J."/>
            <person name="Herman E.K."/>
            <person name="Klute M.J."/>
            <person name="Nakayama T."/>
            <person name="Obornik M."/>
            <person name="Reyes-Prieto A."/>
            <person name="Armbrust E.V."/>
            <person name="Aves S.J."/>
            <person name="Beiko R.G."/>
            <person name="Coutinho P."/>
            <person name="Dacks J.B."/>
            <person name="Durnford D.G."/>
            <person name="Fast N.M."/>
            <person name="Green B.R."/>
            <person name="Grisdale C.J."/>
            <person name="Hempel F."/>
            <person name="Henrissat B."/>
            <person name="Hoppner M.P."/>
            <person name="Ishida K."/>
            <person name="Kim E."/>
            <person name="Koreny L."/>
            <person name="Kroth P.G."/>
            <person name="Liu Y."/>
            <person name="Malik S.B."/>
            <person name="Maier U.G."/>
            <person name="McRose D."/>
            <person name="Mock T."/>
            <person name="Neilson J.A."/>
            <person name="Onodera N.T."/>
            <person name="Poole A.M."/>
            <person name="Pritham E.J."/>
            <person name="Richards T.A."/>
            <person name="Rocap G."/>
            <person name="Roy S.W."/>
            <person name="Sarai C."/>
            <person name="Schaack S."/>
            <person name="Shirato S."/>
            <person name="Slamovits C.H."/>
            <person name="Spencer D.F."/>
            <person name="Suzuki S."/>
            <person name="Worden A.Z."/>
            <person name="Zauner S."/>
            <person name="Barry K."/>
            <person name="Bell C."/>
            <person name="Bharti A.K."/>
            <person name="Crow J.A."/>
            <person name="Grimwood J."/>
            <person name="Kramer R."/>
            <person name="Lindquist E."/>
            <person name="Lucas S."/>
            <person name="Salamov A."/>
            <person name="McFadden G.I."/>
            <person name="Lane C.E."/>
            <person name="Keeling P.J."/>
            <person name="Gray M.W."/>
            <person name="Grigoriev I.V."/>
            <person name="Archibald J.M."/>
        </authorList>
    </citation>
    <scope>NUCLEOTIDE SEQUENCE</scope>
    <source>
        <strain evidence="13 15">CCMP2712</strain>
    </source>
</reference>
<comment type="subcellular location">
    <subcellularLocation>
        <location evidence="2">Cytoplasm</location>
        <location evidence="2">Cytoskeleton</location>
    </subcellularLocation>
    <subcellularLocation>
        <location evidence="1">Plastid</location>
        <location evidence="1">Chloroplast</location>
    </subcellularLocation>
</comment>
<dbReference type="AlphaFoldDB" id="L1JGD3"/>
<dbReference type="Proteomes" id="UP000011087">
    <property type="component" value="Unassembled WGS sequence"/>
</dbReference>
<dbReference type="CDD" id="cd01367">
    <property type="entry name" value="KISc_KIF2_like"/>
    <property type="match status" value="1"/>
</dbReference>
<dbReference type="GO" id="GO:0003777">
    <property type="term" value="F:microtubule motor activity"/>
    <property type="evidence" value="ECO:0007669"/>
    <property type="project" value="InterPro"/>
</dbReference>
<evidence type="ECO:0000313" key="15">
    <source>
        <dbReference type="Proteomes" id="UP000011087"/>
    </source>
</evidence>
<feature type="domain" description="Kinesin motor" evidence="12">
    <location>
        <begin position="2"/>
        <end position="342"/>
    </location>
</feature>
<evidence type="ECO:0000256" key="7">
    <source>
        <dbReference type="ARBA" id="ARBA00023175"/>
    </source>
</evidence>
<dbReference type="RefSeq" id="XP_005834536.1">
    <property type="nucleotide sequence ID" value="XM_005834479.1"/>
</dbReference>
<dbReference type="PaxDb" id="55529-EKX47556"/>
<evidence type="ECO:0000256" key="8">
    <source>
        <dbReference type="ARBA" id="ARBA00023212"/>
    </source>
</evidence>
<dbReference type="EMBL" id="JH992989">
    <property type="protein sequence ID" value="EKX47556.1"/>
    <property type="molecule type" value="Genomic_DNA"/>
</dbReference>
<accession>L1JGD3</accession>
<gene>
    <name evidence="13" type="ORF">GUITHDRAFT_69382</name>
</gene>
<dbReference type="InterPro" id="IPR027417">
    <property type="entry name" value="P-loop_NTPase"/>
</dbReference>
<evidence type="ECO:0000256" key="4">
    <source>
        <dbReference type="ARBA" id="ARBA00022701"/>
    </source>
</evidence>
<dbReference type="PRINTS" id="PR00380">
    <property type="entry name" value="KINESINHEAVY"/>
</dbReference>
<reference evidence="14" key="3">
    <citation type="submission" date="2015-06" db="UniProtKB">
        <authorList>
            <consortium name="EnsemblProtists"/>
        </authorList>
    </citation>
    <scope>IDENTIFICATION</scope>
</reference>
<evidence type="ECO:0000256" key="3">
    <source>
        <dbReference type="ARBA" id="ARBA00022490"/>
    </source>
</evidence>
<evidence type="ECO:0000259" key="12">
    <source>
        <dbReference type="PROSITE" id="PS50067"/>
    </source>
</evidence>
<evidence type="ECO:0000313" key="13">
    <source>
        <dbReference type="EMBL" id="EKX47556.1"/>
    </source>
</evidence>
<dbReference type="Pfam" id="PF00225">
    <property type="entry name" value="Kinesin"/>
    <property type="match status" value="1"/>
</dbReference>
<comment type="similarity">
    <text evidence="9">Belongs to the TRAFAC class myosin-kinesin ATPase superfamily. Kinesin family. KIN-13 subfamily.</text>
</comment>
<dbReference type="EnsemblProtists" id="EKX47556">
    <property type="protein sequence ID" value="EKX47556"/>
    <property type="gene ID" value="GUITHDRAFT_69382"/>
</dbReference>
<dbReference type="PROSITE" id="PS00411">
    <property type="entry name" value="KINESIN_MOTOR_1"/>
    <property type="match status" value="1"/>
</dbReference>